<evidence type="ECO:0000313" key="1">
    <source>
        <dbReference type="EMBL" id="MFA0812069.1"/>
    </source>
</evidence>
<sequence>MLRREKNSEVGRTLLYSTDTQLDVMILVRYYKARFQIEFLFRDAMQYIGLTHSQSPRKEAIVMHTNASLTALNLLKIEGWQEKQTDDSTHISIANWKRRKLDQQLMSRLFDELGLDLKCQKVS</sequence>
<dbReference type="RefSeq" id="WP_371839688.1">
    <property type="nucleotide sequence ID" value="NZ_JBGMEK010000032.1"/>
</dbReference>
<keyword evidence="2" id="KW-1185">Reference proteome</keyword>
<reference evidence="1 2" key="1">
    <citation type="submission" date="2024-08" db="EMBL/GenBank/DDBJ databases">
        <authorList>
            <person name="Ishaq N."/>
        </authorList>
    </citation>
    <scope>NUCLEOTIDE SEQUENCE [LARGE SCALE GENOMIC DNA]</scope>
    <source>
        <strain evidence="1 2">DSM 18651</strain>
    </source>
</reference>
<protein>
    <recommendedName>
        <fullName evidence="3">Transposase DDE domain-containing protein</fullName>
    </recommendedName>
</protein>
<dbReference type="SUPFAM" id="SSF53098">
    <property type="entry name" value="Ribonuclease H-like"/>
    <property type="match status" value="1"/>
</dbReference>
<dbReference type="Proteomes" id="UP001569428">
    <property type="component" value="Unassembled WGS sequence"/>
</dbReference>
<gene>
    <name evidence="1" type="ORF">ACCI49_14220</name>
</gene>
<comment type="caution">
    <text evidence="1">The sequence shown here is derived from an EMBL/GenBank/DDBJ whole genome shotgun (WGS) entry which is preliminary data.</text>
</comment>
<evidence type="ECO:0008006" key="3">
    <source>
        <dbReference type="Google" id="ProtNLM"/>
    </source>
</evidence>
<name>A0ABV4P190_9GAMM</name>
<proteinExistence type="predicted"/>
<dbReference type="InterPro" id="IPR012337">
    <property type="entry name" value="RNaseH-like_sf"/>
</dbReference>
<evidence type="ECO:0000313" key="2">
    <source>
        <dbReference type="Proteomes" id="UP001569428"/>
    </source>
</evidence>
<dbReference type="EMBL" id="JBGMEK010000032">
    <property type="protein sequence ID" value="MFA0812069.1"/>
    <property type="molecule type" value="Genomic_DNA"/>
</dbReference>
<accession>A0ABV4P190</accession>
<organism evidence="1 2">
    <name type="scientific">Microbulbifer epialgicus</name>
    <dbReference type="NCBI Taxonomy" id="393907"/>
    <lineage>
        <taxon>Bacteria</taxon>
        <taxon>Pseudomonadati</taxon>
        <taxon>Pseudomonadota</taxon>
        <taxon>Gammaproteobacteria</taxon>
        <taxon>Cellvibrionales</taxon>
        <taxon>Microbulbiferaceae</taxon>
        <taxon>Microbulbifer</taxon>
    </lineage>
</organism>